<dbReference type="PANTHER" id="PTHR12697:SF5">
    <property type="entry name" value="DEOXYHYPUSINE HYDROXYLASE"/>
    <property type="match status" value="1"/>
</dbReference>
<protein>
    <submittedName>
        <fullName evidence="1">HEAT repeat domain-containing protein</fullName>
    </submittedName>
</protein>
<dbReference type="Pfam" id="PF13646">
    <property type="entry name" value="HEAT_2"/>
    <property type="match status" value="1"/>
</dbReference>
<dbReference type="EMBL" id="JARTLI010000014">
    <property type="protein sequence ID" value="MED5052156.1"/>
    <property type="molecule type" value="Genomic_DNA"/>
</dbReference>
<dbReference type="SUPFAM" id="SSF48371">
    <property type="entry name" value="ARM repeat"/>
    <property type="match status" value="1"/>
</dbReference>
<gene>
    <name evidence="1" type="ORF">P9850_09850</name>
</gene>
<dbReference type="InterPro" id="IPR016024">
    <property type="entry name" value="ARM-type_fold"/>
</dbReference>
<reference evidence="1 2" key="1">
    <citation type="submission" date="2023-03" db="EMBL/GenBank/DDBJ databases">
        <title>Bacillus Genome Sequencing.</title>
        <authorList>
            <person name="Dunlap C."/>
        </authorList>
    </citation>
    <scope>NUCLEOTIDE SEQUENCE [LARGE SCALE GENOMIC DNA]</scope>
    <source>
        <strain evidence="1 2">NRS-38</strain>
    </source>
</reference>
<organism evidence="1 2">
    <name type="scientific">Anoxybacteroides rupiense</name>
    <dbReference type="NCBI Taxonomy" id="311460"/>
    <lineage>
        <taxon>Bacteria</taxon>
        <taxon>Bacillati</taxon>
        <taxon>Bacillota</taxon>
        <taxon>Bacilli</taxon>
        <taxon>Bacillales</taxon>
        <taxon>Anoxybacillaceae</taxon>
        <taxon>Anoxybacteroides</taxon>
    </lineage>
</organism>
<dbReference type="Proteomes" id="UP001339962">
    <property type="component" value="Unassembled WGS sequence"/>
</dbReference>
<dbReference type="AlphaFoldDB" id="A0ABD5IXR8"/>
<dbReference type="Gene3D" id="1.25.10.10">
    <property type="entry name" value="Leucine-rich Repeat Variant"/>
    <property type="match status" value="1"/>
</dbReference>
<dbReference type="InterPro" id="IPR011989">
    <property type="entry name" value="ARM-like"/>
</dbReference>
<evidence type="ECO:0000313" key="2">
    <source>
        <dbReference type="Proteomes" id="UP001339962"/>
    </source>
</evidence>
<dbReference type="PANTHER" id="PTHR12697">
    <property type="entry name" value="PBS LYASE HEAT-LIKE PROTEIN"/>
    <property type="match status" value="1"/>
</dbReference>
<evidence type="ECO:0000313" key="1">
    <source>
        <dbReference type="EMBL" id="MED5052156.1"/>
    </source>
</evidence>
<comment type="caution">
    <text evidence="1">The sequence shown here is derived from an EMBL/GenBank/DDBJ whole genome shotgun (WGS) entry which is preliminary data.</text>
</comment>
<name>A0ABD5IXR8_9BACL</name>
<accession>A0ABD5IXR8</accession>
<dbReference type="InterPro" id="IPR004155">
    <property type="entry name" value="PBS_lyase_HEAT"/>
</dbReference>
<dbReference type="SMART" id="SM00567">
    <property type="entry name" value="EZ_HEAT"/>
    <property type="match status" value="4"/>
</dbReference>
<proteinExistence type="predicted"/>
<sequence>MQLTDHSNNEVRMYAIEQLGFFSGDEVGEVIVPKLTDPNLLVRVTAAEVLGLIEYKEAIPYLCRSLDDKHELVRAYTAEVLGKLGDKGIISLLKEKLNRERRNRARLGFYLGLYHLGEIEYLNDIIKMLNCKSYRVRCAVANSLVEIADMNNFTKIKECLRKALSKEKTTAVQSSLYGALTELDEIFVEKNID</sequence>